<dbReference type="PANTHER" id="PTHR43667:SF1">
    <property type="entry name" value="CYCLOPROPANE-FATTY-ACYL-PHOSPHOLIPID SYNTHASE"/>
    <property type="match status" value="1"/>
</dbReference>
<sequence>MDMRTENLTLKLVPDTSAVVPVDLSVYPERVSGAGRRVLQGLMKNYSGPVAVRLWNGEVVIGSSGAPCTVVFNHPQALRDLILHRDLVRLAEDYQSGAIDVEGDMESLFSLTDFMLNAGWSLKQRLTAFWNAWRLPSGHAQDSSHEMRAGRGARQNSKRSIAHHYDVSNDFYRLWLDPEMVYSCAYFEDGRQTLAGAQQDKLDYICRKLRLEPGQTLLDIGCGWGALVLWAARHYGVKAHGITLSEEQYRYAQQRIRDEGLEDQVTVELRDYRDLPDQAQYDRVVSVGMFEHIGLKNFDTYFSTVRRVLKKGGLFLNHGITNDSGWGKTPVRRFVNRYIFPDGELARISDVNDAMEKAGFELLDVESLRRHYAMTLRRWVKSLEAHKDQAVRAAGDKIYRLWRLYMAGSAYYFEQGSINVYQVLVGHVGNSLPLPLRRDDLCPIQAHDTALLKGR</sequence>
<evidence type="ECO:0000259" key="6">
    <source>
        <dbReference type="SMART" id="SM00828"/>
    </source>
</evidence>
<accession>A0A3B0YHX7</accession>
<dbReference type="InterPro" id="IPR003333">
    <property type="entry name" value="CMAS"/>
</dbReference>
<dbReference type="InterPro" id="IPR029063">
    <property type="entry name" value="SAM-dependent_MTases_sf"/>
</dbReference>
<evidence type="ECO:0000313" key="7">
    <source>
        <dbReference type="EMBL" id="VAW73789.1"/>
    </source>
</evidence>
<proteinExistence type="inferred from homology"/>
<evidence type="ECO:0000256" key="1">
    <source>
        <dbReference type="ARBA" id="ARBA00010815"/>
    </source>
</evidence>
<dbReference type="Pfam" id="PF25371">
    <property type="entry name" value="DUF7884"/>
    <property type="match status" value="1"/>
</dbReference>
<dbReference type="Pfam" id="PF02353">
    <property type="entry name" value="CMAS"/>
    <property type="match status" value="1"/>
</dbReference>
<dbReference type="CDD" id="cd02440">
    <property type="entry name" value="AdoMet_MTases"/>
    <property type="match status" value="1"/>
</dbReference>
<dbReference type="AlphaFoldDB" id="A0A3B0YHX7"/>
<dbReference type="PANTHER" id="PTHR43667">
    <property type="entry name" value="CYCLOPROPANE-FATTY-ACYL-PHOSPHOLIPID SYNTHASE"/>
    <property type="match status" value="1"/>
</dbReference>
<keyword evidence="5" id="KW-0443">Lipid metabolism</keyword>
<dbReference type="EC" id="2.1.1.79" evidence="7"/>
<evidence type="ECO:0000256" key="3">
    <source>
        <dbReference type="ARBA" id="ARBA00022679"/>
    </source>
</evidence>
<dbReference type="InterPro" id="IPR050723">
    <property type="entry name" value="CFA/CMAS"/>
</dbReference>
<dbReference type="EMBL" id="UOFN01000022">
    <property type="protein sequence ID" value="VAW73789.1"/>
    <property type="molecule type" value="Genomic_DNA"/>
</dbReference>
<dbReference type="SMART" id="SM00828">
    <property type="entry name" value="PKS_MT"/>
    <property type="match status" value="1"/>
</dbReference>
<dbReference type="InterPro" id="IPR020803">
    <property type="entry name" value="MeTfrase_dom"/>
</dbReference>
<evidence type="ECO:0000256" key="2">
    <source>
        <dbReference type="ARBA" id="ARBA00022603"/>
    </source>
</evidence>
<dbReference type="PIRSF" id="PIRSF003085">
    <property type="entry name" value="CMAS"/>
    <property type="match status" value="1"/>
</dbReference>
<dbReference type="GO" id="GO:0032259">
    <property type="term" value="P:methylation"/>
    <property type="evidence" value="ECO:0007669"/>
    <property type="project" value="UniProtKB-KW"/>
</dbReference>
<dbReference type="InterPro" id="IPR057206">
    <property type="entry name" value="DUF7884"/>
</dbReference>
<dbReference type="Gene3D" id="3.40.50.150">
    <property type="entry name" value="Vaccinia Virus protein VP39"/>
    <property type="match status" value="1"/>
</dbReference>
<keyword evidence="3 7" id="KW-0808">Transferase</keyword>
<dbReference type="SUPFAM" id="SSF53335">
    <property type="entry name" value="S-adenosyl-L-methionine-dependent methyltransferases"/>
    <property type="match status" value="1"/>
</dbReference>
<organism evidence="7">
    <name type="scientific">hydrothermal vent metagenome</name>
    <dbReference type="NCBI Taxonomy" id="652676"/>
    <lineage>
        <taxon>unclassified sequences</taxon>
        <taxon>metagenomes</taxon>
        <taxon>ecological metagenomes</taxon>
    </lineage>
</organism>
<evidence type="ECO:0000256" key="5">
    <source>
        <dbReference type="ARBA" id="ARBA00023098"/>
    </source>
</evidence>
<dbReference type="GO" id="GO:0008610">
    <property type="term" value="P:lipid biosynthetic process"/>
    <property type="evidence" value="ECO:0007669"/>
    <property type="project" value="InterPro"/>
</dbReference>
<evidence type="ECO:0000256" key="4">
    <source>
        <dbReference type="ARBA" id="ARBA00022691"/>
    </source>
</evidence>
<comment type="similarity">
    <text evidence="1">Belongs to the CFA/CMAS family.</text>
</comment>
<dbReference type="GO" id="GO:0008825">
    <property type="term" value="F:cyclopropane-fatty-acyl-phospholipid synthase activity"/>
    <property type="evidence" value="ECO:0007669"/>
    <property type="project" value="UniProtKB-EC"/>
</dbReference>
<reference evidence="7" key="1">
    <citation type="submission" date="2018-06" db="EMBL/GenBank/DDBJ databases">
        <authorList>
            <person name="Zhirakovskaya E."/>
        </authorList>
    </citation>
    <scope>NUCLEOTIDE SEQUENCE</scope>
</reference>
<keyword evidence="2 7" id="KW-0489">Methyltransferase</keyword>
<keyword evidence="4" id="KW-0949">S-adenosyl-L-methionine</keyword>
<name>A0A3B0YHX7_9ZZZZ</name>
<protein>
    <submittedName>
        <fullName evidence="7">Cyclopropane-fatty-acyl-phospholipid synthase</fullName>
        <ecNumber evidence="7">2.1.1.79</ecNumber>
    </submittedName>
</protein>
<feature type="domain" description="Polyketide synthase-like methyltransferase" evidence="6">
    <location>
        <begin position="175"/>
        <end position="403"/>
    </location>
</feature>
<gene>
    <name evidence="7" type="ORF">MNBD_GAMMA15-3</name>
</gene>